<dbReference type="Proteomes" id="UP001054252">
    <property type="component" value="Unassembled WGS sequence"/>
</dbReference>
<evidence type="ECO:0000256" key="1">
    <source>
        <dbReference type="ARBA" id="ARBA00004370"/>
    </source>
</evidence>
<evidence type="ECO:0000256" key="9">
    <source>
        <dbReference type="ARBA" id="ARBA00047375"/>
    </source>
</evidence>
<dbReference type="EC" id="2.3.1.-" evidence="10"/>
<dbReference type="PIRSF" id="PIRSF036417">
    <property type="entry name" value="3-ktacl-CoA_syn"/>
    <property type="match status" value="1"/>
</dbReference>
<evidence type="ECO:0000256" key="6">
    <source>
        <dbReference type="ARBA" id="ARBA00022989"/>
    </source>
</evidence>
<dbReference type="GO" id="GO:0009922">
    <property type="term" value="F:fatty acid elongase activity"/>
    <property type="evidence" value="ECO:0007669"/>
    <property type="project" value="UniProtKB-EC"/>
</dbReference>
<comment type="caution">
    <text evidence="13">The sequence shown here is derived from an EMBL/GenBank/DDBJ whole genome shotgun (WGS) entry which is preliminary data.</text>
</comment>
<evidence type="ECO:0000256" key="8">
    <source>
        <dbReference type="ARBA" id="ARBA00023315"/>
    </source>
</evidence>
<comment type="catalytic activity">
    <reaction evidence="9">
        <text>a very-long-chain acyl-CoA + malonyl-CoA + H(+) = a very-long-chain 3-oxoacyl-CoA + CO2 + CoA</text>
        <dbReference type="Rhea" id="RHEA:32727"/>
        <dbReference type="ChEBI" id="CHEBI:15378"/>
        <dbReference type="ChEBI" id="CHEBI:16526"/>
        <dbReference type="ChEBI" id="CHEBI:57287"/>
        <dbReference type="ChEBI" id="CHEBI:57384"/>
        <dbReference type="ChEBI" id="CHEBI:90725"/>
        <dbReference type="ChEBI" id="CHEBI:90736"/>
        <dbReference type="EC" id="2.3.1.199"/>
    </reaction>
</comment>
<feature type="domain" description="Beta-ketoacyl-[acyl-carrier-protein] synthase III C-terminal" evidence="12">
    <location>
        <begin position="323"/>
        <end position="403"/>
    </location>
</feature>
<evidence type="ECO:0000313" key="13">
    <source>
        <dbReference type="EMBL" id="GKV11513.1"/>
    </source>
</evidence>
<dbReference type="CDD" id="cd00831">
    <property type="entry name" value="CHS_like"/>
    <property type="match status" value="1"/>
</dbReference>
<dbReference type="InterPro" id="IPR013747">
    <property type="entry name" value="ACP_syn_III_C"/>
</dbReference>
<evidence type="ECO:0000259" key="12">
    <source>
        <dbReference type="Pfam" id="PF08541"/>
    </source>
</evidence>
<comment type="pathway">
    <text evidence="2 10">Lipid metabolism; fatty acid biosynthesis.</text>
</comment>
<dbReference type="PANTHER" id="PTHR31561">
    <property type="entry name" value="3-KETOACYL-COA SYNTHASE"/>
    <property type="match status" value="1"/>
</dbReference>
<evidence type="ECO:0000313" key="14">
    <source>
        <dbReference type="Proteomes" id="UP001054252"/>
    </source>
</evidence>
<dbReference type="InterPro" id="IPR013601">
    <property type="entry name" value="FAE1_typ3_polyketide_synth"/>
</dbReference>
<evidence type="ECO:0000256" key="5">
    <source>
        <dbReference type="ARBA" id="ARBA00022692"/>
    </source>
</evidence>
<dbReference type="Pfam" id="PF08392">
    <property type="entry name" value="FAE1_CUT1_RppA"/>
    <property type="match status" value="1"/>
</dbReference>
<comment type="similarity">
    <text evidence="3 10">Belongs to the thiolase-like superfamily. Chalcone/stilbene synthases family.</text>
</comment>
<evidence type="ECO:0000256" key="10">
    <source>
        <dbReference type="PIRNR" id="PIRNR036417"/>
    </source>
</evidence>
<dbReference type="InterPro" id="IPR016039">
    <property type="entry name" value="Thiolase-like"/>
</dbReference>
<keyword evidence="7" id="KW-0472">Membrane</keyword>
<protein>
    <recommendedName>
        <fullName evidence="10">3-ketoacyl-CoA synthase</fullName>
        <ecNumber evidence="10">2.3.1.-</ecNumber>
    </recommendedName>
</protein>
<feature type="domain" description="FAE" evidence="11">
    <location>
        <begin position="22"/>
        <end position="306"/>
    </location>
</feature>
<dbReference type="Pfam" id="PF08541">
    <property type="entry name" value="ACP_syn_III_C"/>
    <property type="match status" value="1"/>
</dbReference>
<dbReference type="GO" id="GO:0016020">
    <property type="term" value="C:membrane"/>
    <property type="evidence" value="ECO:0007669"/>
    <property type="project" value="UniProtKB-SubCell"/>
</dbReference>
<proteinExistence type="inferred from homology"/>
<gene>
    <name evidence="13" type="ORF">SLEP1_g22767</name>
</gene>
<accession>A0AAV5JA68</accession>
<dbReference type="AlphaFoldDB" id="A0AAV5JA68"/>
<keyword evidence="6" id="KW-1133">Transmembrane helix</keyword>
<keyword evidence="14" id="KW-1185">Reference proteome</keyword>
<keyword evidence="5" id="KW-0812">Transmembrane</keyword>
<organism evidence="13 14">
    <name type="scientific">Rubroshorea leprosula</name>
    <dbReference type="NCBI Taxonomy" id="152421"/>
    <lineage>
        <taxon>Eukaryota</taxon>
        <taxon>Viridiplantae</taxon>
        <taxon>Streptophyta</taxon>
        <taxon>Embryophyta</taxon>
        <taxon>Tracheophyta</taxon>
        <taxon>Spermatophyta</taxon>
        <taxon>Magnoliopsida</taxon>
        <taxon>eudicotyledons</taxon>
        <taxon>Gunneridae</taxon>
        <taxon>Pentapetalae</taxon>
        <taxon>rosids</taxon>
        <taxon>malvids</taxon>
        <taxon>Malvales</taxon>
        <taxon>Dipterocarpaceae</taxon>
        <taxon>Rubroshorea</taxon>
    </lineage>
</organism>
<sequence length="429" mass="47476">MTIYFFLTATVLSATPYFLGGSRKVYLVNYACYKPEPDQMCSKEMYMHFAAATRAFTEESLALQKKILERSGLGNKTYAPKALLEIPARRSVVEARKETETVMFAVIDELLKKTGVNPGDIQILVVNSSVFNPVPSLSAAVVNHFKLRGNILSYNLGGMGCSAGLISLSLANDLLQVNGNSYALVVSTENINTGWYVGNNASMLLANCLFRTGGAAVLLSNRSSDHGRSKYQILHTLRTHTGADDQSYNCIFQELDEKGEVGVKLRRELIAVAGEALKANITLLGRMVLPLSEQLLFLATSIARKVLKMNVNPYIPDFKLAFEHFCIHTGGKAVLDKVQKSLDLTDRHMEPSRMTLYRFGNTSSSSVWYELAYSEAKGRIQKGDRIWQIGFGSGFKCNSAVLRALRNVDPTKQEINPWIDEIDEFPVSG</sequence>
<evidence type="ECO:0000259" key="11">
    <source>
        <dbReference type="Pfam" id="PF08392"/>
    </source>
</evidence>
<evidence type="ECO:0000256" key="2">
    <source>
        <dbReference type="ARBA" id="ARBA00005194"/>
    </source>
</evidence>
<dbReference type="Gene3D" id="3.40.47.10">
    <property type="match status" value="1"/>
</dbReference>
<comment type="subcellular location">
    <subcellularLocation>
        <location evidence="1">Membrane</location>
    </subcellularLocation>
</comment>
<dbReference type="FunFam" id="3.40.47.10:FF:000028">
    <property type="entry name" value="3-ketoacyl-CoA synthase"/>
    <property type="match status" value="1"/>
</dbReference>
<keyword evidence="8 10" id="KW-0012">Acyltransferase</keyword>
<evidence type="ECO:0000256" key="7">
    <source>
        <dbReference type="ARBA" id="ARBA00023136"/>
    </source>
</evidence>
<dbReference type="InterPro" id="IPR012392">
    <property type="entry name" value="3-ktacl-CoA_syn"/>
</dbReference>
<name>A0AAV5JA68_9ROSI</name>
<evidence type="ECO:0000256" key="4">
    <source>
        <dbReference type="ARBA" id="ARBA00022679"/>
    </source>
</evidence>
<dbReference type="EMBL" id="BPVZ01000034">
    <property type="protein sequence ID" value="GKV11513.1"/>
    <property type="molecule type" value="Genomic_DNA"/>
</dbReference>
<evidence type="ECO:0000256" key="3">
    <source>
        <dbReference type="ARBA" id="ARBA00005531"/>
    </source>
</evidence>
<dbReference type="SUPFAM" id="SSF53901">
    <property type="entry name" value="Thiolase-like"/>
    <property type="match status" value="2"/>
</dbReference>
<reference evidence="13 14" key="1">
    <citation type="journal article" date="2021" name="Commun. Biol.">
        <title>The genome of Shorea leprosula (Dipterocarpaceae) highlights the ecological relevance of drought in aseasonal tropical rainforests.</title>
        <authorList>
            <person name="Ng K.K.S."/>
            <person name="Kobayashi M.J."/>
            <person name="Fawcett J.A."/>
            <person name="Hatakeyama M."/>
            <person name="Paape T."/>
            <person name="Ng C.H."/>
            <person name="Ang C.C."/>
            <person name="Tnah L.H."/>
            <person name="Lee C.T."/>
            <person name="Nishiyama T."/>
            <person name="Sese J."/>
            <person name="O'Brien M.J."/>
            <person name="Copetti D."/>
            <person name="Mohd Noor M.I."/>
            <person name="Ong R.C."/>
            <person name="Putra M."/>
            <person name="Sireger I.Z."/>
            <person name="Indrioko S."/>
            <person name="Kosugi Y."/>
            <person name="Izuno A."/>
            <person name="Isagi Y."/>
            <person name="Lee S.L."/>
            <person name="Shimizu K.K."/>
        </authorList>
    </citation>
    <scope>NUCLEOTIDE SEQUENCE [LARGE SCALE GENOMIC DNA]</scope>
    <source>
        <strain evidence="13">214</strain>
    </source>
</reference>
<keyword evidence="4 10" id="KW-0808">Transferase</keyword>
<dbReference type="GO" id="GO:0006633">
    <property type="term" value="P:fatty acid biosynthetic process"/>
    <property type="evidence" value="ECO:0007669"/>
    <property type="project" value="InterPro"/>
</dbReference>